<feature type="transmembrane region" description="Helical" evidence="1">
    <location>
        <begin position="39"/>
        <end position="58"/>
    </location>
</feature>
<evidence type="ECO:0000256" key="1">
    <source>
        <dbReference type="SAM" id="Phobius"/>
    </source>
</evidence>
<name>A0A1F6ASP8_9BACT</name>
<dbReference type="Proteomes" id="UP000178305">
    <property type="component" value="Unassembled WGS sequence"/>
</dbReference>
<gene>
    <name evidence="2" type="ORF">A3A64_01120</name>
</gene>
<proteinExistence type="predicted"/>
<keyword evidence="1" id="KW-1133">Transmembrane helix</keyword>
<accession>A0A1F6ASP8</accession>
<feature type="transmembrane region" description="Helical" evidence="1">
    <location>
        <begin position="15"/>
        <end position="33"/>
    </location>
</feature>
<reference evidence="2 3" key="1">
    <citation type="journal article" date="2016" name="Nat. Commun.">
        <title>Thousands of microbial genomes shed light on interconnected biogeochemical processes in an aquifer system.</title>
        <authorList>
            <person name="Anantharaman K."/>
            <person name="Brown C.T."/>
            <person name="Hug L.A."/>
            <person name="Sharon I."/>
            <person name="Castelle C.J."/>
            <person name="Probst A.J."/>
            <person name="Thomas B.C."/>
            <person name="Singh A."/>
            <person name="Wilkins M.J."/>
            <person name="Karaoz U."/>
            <person name="Brodie E.L."/>
            <person name="Williams K.H."/>
            <person name="Hubbard S.S."/>
            <person name="Banfield J.F."/>
        </authorList>
    </citation>
    <scope>NUCLEOTIDE SEQUENCE [LARGE SCALE GENOMIC DNA]</scope>
</reference>
<dbReference type="EMBL" id="MFJY01000051">
    <property type="protein sequence ID" value="OGG27317.1"/>
    <property type="molecule type" value="Genomic_DNA"/>
</dbReference>
<organism evidence="2 3">
    <name type="scientific">Candidatus Gottesmanbacteria bacterium RIFCSPLOWO2_01_FULL_48_11</name>
    <dbReference type="NCBI Taxonomy" id="1798395"/>
    <lineage>
        <taxon>Bacteria</taxon>
        <taxon>Candidatus Gottesmaniibacteriota</taxon>
    </lineage>
</organism>
<evidence type="ECO:0000313" key="3">
    <source>
        <dbReference type="Proteomes" id="UP000178305"/>
    </source>
</evidence>
<dbReference type="AlphaFoldDB" id="A0A1F6ASP8"/>
<keyword evidence="1" id="KW-0472">Membrane</keyword>
<comment type="caution">
    <text evidence="2">The sequence shown here is derived from an EMBL/GenBank/DDBJ whole genome shotgun (WGS) entry which is preliminary data.</text>
</comment>
<keyword evidence="1" id="KW-0812">Transmembrane</keyword>
<sequence>MIFFRDFKATISKKFVALALLSGVLGILAPIVAPQYGTLLSILFFILSFFFALFANRFEKFFEGHFKDQIRLRDSFHAVLRDKDGKIKTERNSRE</sequence>
<evidence type="ECO:0000313" key="2">
    <source>
        <dbReference type="EMBL" id="OGG27317.1"/>
    </source>
</evidence>
<protein>
    <submittedName>
        <fullName evidence="2">Uncharacterized protein</fullName>
    </submittedName>
</protein>